<dbReference type="GO" id="GO:0003856">
    <property type="term" value="F:3-dehydroquinate synthase activity"/>
    <property type="evidence" value="ECO:0007669"/>
    <property type="project" value="InterPro"/>
</dbReference>
<dbReference type="InterPro" id="IPR002812">
    <property type="entry name" value="DHQS"/>
</dbReference>
<dbReference type="PANTHER" id="PTHR33563:SF7">
    <property type="entry name" value="USPA DOMAIN-CONTAINING PROTEIN"/>
    <property type="match status" value="1"/>
</dbReference>
<dbReference type="PANTHER" id="PTHR33563">
    <property type="match status" value="1"/>
</dbReference>
<gene>
    <name evidence="1" type="ORF">Scep_029169</name>
</gene>
<protein>
    <submittedName>
        <fullName evidence="1">Uncharacterized protein</fullName>
    </submittedName>
</protein>
<dbReference type="EMBL" id="JBBNAG010000013">
    <property type="protein sequence ID" value="KAK9082698.1"/>
    <property type="molecule type" value="Genomic_DNA"/>
</dbReference>
<dbReference type="GO" id="GO:0016491">
    <property type="term" value="F:oxidoreductase activity"/>
    <property type="evidence" value="ECO:0007669"/>
    <property type="project" value="InterPro"/>
</dbReference>
<dbReference type="AlphaFoldDB" id="A0AAP0E0G5"/>
<name>A0AAP0E0G5_9MAGN</name>
<evidence type="ECO:0000313" key="1">
    <source>
        <dbReference type="EMBL" id="KAK9082698.1"/>
    </source>
</evidence>
<keyword evidence="2" id="KW-1185">Reference proteome</keyword>
<organism evidence="1 2">
    <name type="scientific">Stephania cephalantha</name>
    <dbReference type="NCBI Taxonomy" id="152367"/>
    <lineage>
        <taxon>Eukaryota</taxon>
        <taxon>Viridiplantae</taxon>
        <taxon>Streptophyta</taxon>
        <taxon>Embryophyta</taxon>
        <taxon>Tracheophyta</taxon>
        <taxon>Spermatophyta</taxon>
        <taxon>Magnoliopsida</taxon>
        <taxon>Ranunculales</taxon>
        <taxon>Menispermaceae</taxon>
        <taxon>Menispermoideae</taxon>
        <taxon>Cissampelideae</taxon>
        <taxon>Stephania</taxon>
    </lineage>
</organism>
<evidence type="ECO:0000313" key="2">
    <source>
        <dbReference type="Proteomes" id="UP001419268"/>
    </source>
</evidence>
<proteinExistence type="predicted"/>
<comment type="caution">
    <text evidence="1">The sequence shown here is derived from an EMBL/GenBank/DDBJ whole genome shotgun (WGS) entry which is preliminary data.</text>
</comment>
<sequence>MVPQPHKRPSRHWLFCASEILASPVLSPPAIRVFKSTPPASSTTATKMVISFKKTSTSDDEGHQQLQGSSNINNIAMMPKQIFDVKRSLAEDLLIVNESPGSITPSKHVVVVMDAMKDFSSEPLQWALDNVTGSGYTVTLLGVMPWLNLPLSCKTWLDIWTLNLEDLPGLIERNEWKSDLKYQKVVPHMKVAMGYPLRLVVLEQTTSLSATWVVFDKHHRRNREFYAKRIPCNVVMMNNEGEVEMIKVRPMIDNGEMMATESPATLPIVPKVIISEKLKELLRPKEQKIINQEEAQLAIASPCIYAV</sequence>
<dbReference type="Proteomes" id="UP001419268">
    <property type="component" value="Unassembled WGS sequence"/>
</dbReference>
<dbReference type="GO" id="GO:0009073">
    <property type="term" value="P:aromatic amino acid family biosynthetic process"/>
    <property type="evidence" value="ECO:0007669"/>
    <property type="project" value="InterPro"/>
</dbReference>
<accession>A0AAP0E0G5</accession>
<reference evidence="1 2" key="1">
    <citation type="submission" date="2024-01" db="EMBL/GenBank/DDBJ databases">
        <title>Genome assemblies of Stephania.</title>
        <authorList>
            <person name="Yang L."/>
        </authorList>
    </citation>
    <scope>NUCLEOTIDE SEQUENCE [LARGE SCALE GENOMIC DNA]</scope>
    <source>
        <strain evidence="1">JXDWG</strain>
        <tissue evidence="1">Leaf</tissue>
    </source>
</reference>